<accession>A0A4Q7ZA79</accession>
<dbReference type="PROSITE" id="PS50113">
    <property type="entry name" value="PAC"/>
    <property type="match status" value="2"/>
</dbReference>
<reference evidence="6 7" key="1">
    <citation type="submission" date="2019-02" db="EMBL/GenBank/DDBJ databases">
        <title>Genomic Encyclopedia of Type Strains, Phase IV (KMG-IV): sequencing the most valuable type-strain genomes for metagenomic binning, comparative biology and taxonomic classification.</title>
        <authorList>
            <person name="Goeker M."/>
        </authorList>
    </citation>
    <scope>NUCLEOTIDE SEQUENCE [LARGE SCALE GENOMIC DNA]</scope>
    <source>
        <strain evidence="6 7">DSM 105135</strain>
    </source>
</reference>
<dbReference type="NCBIfam" id="TIGR00229">
    <property type="entry name" value="sensory_box"/>
    <property type="match status" value="2"/>
</dbReference>
<dbReference type="NCBIfam" id="TIGR00254">
    <property type="entry name" value="GGDEF"/>
    <property type="match status" value="1"/>
</dbReference>
<name>A0A4Q7ZA79_9GAMM</name>
<organism evidence="6 7">
    <name type="scientific">Fluviicoccus keumensis</name>
    <dbReference type="NCBI Taxonomy" id="1435465"/>
    <lineage>
        <taxon>Bacteria</taxon>
        <taxon>Pseudomonadati</taxon>
        <taxon>Pseudomonadota</taxon>
        <taxon>Gammaproteobacteria</taxon>
        <taxon>Moraxellales</taxon>
        <taxon>Moraxellaceae</taxon>
        <taxon>Fluviicoccus</taxon>
    </lineage>
</organism>
<feature type="domain" description="GGDEF" evidence="5">
    <location>
        <begin position="341"/>
        <end position="473"/>
    </location>
</feature>
<evidence type="ECO:0000259" key="3">
    <source>
        <dbReference type="PROSITE" id="PS50112"/>
    </source>
</evidence>
<dbReference type="PROSITE" id="PS50112">
    <property type="entry name" value="PAS"/>
    <property type="match status" value="2"/>
</dbReference>
<evidence type="ECO:0000313" key="6">
    <source>
        <dbReference type="EMBL" id="RZU46795.1"/>
    </source>
</evidence>
<dbReference type="RefSeq" id="WP_130411719.1">
    <property type="nucleotide sequence ID" value="NZ_SHKX01000011.1"/>
</dbReference>
<dbReference type="Gene3D" id="3.30.70.270">
    <property type="match status" value="1"/>
</dbReference>
<dbReference type="InterPro" id="IPR043128">
    <property type="entry name" value="Rev_trsase/Diguanyl_cyclase"/>
</dbReference>
<dbReference type="InterPro" id="IPR013656">
    <property type="entry name" value="PAS_4"/>
</dbReference>
<dbReference type="InterPro" id="IPR000700">
    <property type="entry name" value="PAS-assoc_C"/>
</dbReference>
<dbReference type="Proteomes" id="UP000292423">
    <property type="component" value="Unassembled WGS sequence"/>
</dbReference>
<dbReference type="Pfam" id="PF08448">
    <property type="entry name" value="PAS_4"/>
    <property type="match status" value="2"/>
</dbReference>
<feature type="domain" description="PAC" evidence="4">
    <location>
        <begin position="130"/>
        <end position="183"/>
    </location>
</feature>
<proteinExistence type="predicted"/>
<dbReference type="AlphaFoldDB" id="A0A4Q7ZA79"/>
<dbReference type="SMART" id="SM00267">
    <property type="entry name" value="GGDEF"/>
    <property type="match status" value="1"/>
</dbReference>
<evidence type="ECO:0000256" key="2">
    <source>
        <dbReference type="SAM" id="MobiDB-lite"/>
    </source>
</evidence>
<dbReference type="Gene3D" id="3.30.450.20">
    <property type="entry name" value="PAS domain"/>
    <property type="match status" value="2"/>
</dbReference>
<sequence length="473" mass="53380">MPKKPSKKNLPPSSGGPAEAFSRHTGIDPDKINHWLEIVRAQDRLDSEAVLHQLQTRVKDLSDVLDHIGAYVFIKDLQGRYTYANRLARELLNRSLEEILGRDDSHFFSADTVADIYRHDREVLQHGKTISDEERLIPNGRGEMRVYWTVKMPLHDDKGNIRGLCGISTDITDRIRMEEALRANQTLLATVLDNIRACIYMKAPDGRYLYANQALGELLQRHPASLIGLRDENLFTIEASVHFRHLDAQAMASGSKVEGMETFRLGDGRDRFYWSVKMPLFSENGTMYAMLGMSTDITERKHLEDELLRLATTDDLTRLSNRRHFLEQAESTLSRSRRYNEPLSLLMCDIDLFKHINDTFGHAVGDRALCRVADIIRSSLRDTDLAGRIGGEEFAILLVQTPPEQAHDVAERLRQAIESAPLVQDGGSQVNLTISIGIASPAYPVETLATLLQHADQALYAAKREGRNRVCQA</sequence>
<dbReference type="InterPro" id="IPR029787">
    <property type="entry name" value="Nucleotide_cyclase"/>
</dbReference>
<dbReference type="EMBL" id="SHKX01000011">
    <property type="protein sequence ID" value="RZU46795.1"/>
    <property type="molecule type" value="Genomic_DNA"/>
</dbReference>
<evidence type="ECO:0000256" key="1">
    <source>
        <dbReference type="ARBA" id="ARBA00001946"/>
    </source>
</evidence>
<evidence type="ECO:0000313" key="7">
    <source>
        <dbReference type="Proteomes" id="UP000292423"/>
    </source>
</evidence>
<comment type="cofactor">
    <cofactor evidence="1">
        <name>Mg(2+)</name>
        <dbReference type="ChEBI" id="CHEBI:18420"/>
    </cofactor>
</comment>
<comment type="caution">
    <text evidence="6">The sequence shown here is derived from an EMBL/GenBank/DDBJ whole genome shotgun (WGS) entry which is preliminary data.</text>
</comment>
<dbReference type="InterPro" id="IPR052163">
    <property type="entry name" value="DGC-Regulatory_Protein"/>
</dbReference>
<evidence type="ECO:0000259" key="5">
    <source>
        <dbReference type="PROSITE" id="PS50887"/>
    </source>
</evidence>
<dbReference type="SUPFAM" id="SSF55785">
    <property type="entry name" value="PYP-like sensor domain (PAS domain)"/>
    <property type="match status" value="2"/>
</dbReference>
<dbReference type="FunFam" id="3.30.70.270:FF:000001">
    <property type="entry name" value="Diguanylate cyclase domain protein"/>
    <property type="match status" value="1"/>
</dbReference>
<dbReference type="InterPro" id="IPR000160">
    <property type="entry name" value="GGDEF_dom"/>
</dbReference>
<dbReference type="PANTHER" id="PTHR46663">
    <property type="entry name" value="DIGUANYLATE CYCLASE DGCT-RELATED"/>
    <property type="match status" value="1"/>
</dbReference>
<dbReference type="CDD" id="cd01949">
    <property type="entry name" value="GGDEF"/>
    <property type="match status" value="1"/>
</dbReference>
<dbReference type="PROSITE" id="PS50887">
    <property type="entry name" value="GGDEF"/>
    <property type="match status" value="1"/>
</dbReference>
<dbReference type="CDD" id="cd00130">
    <property type="entry name" value="PAS"/>
    <property type="match status" value="1"/>
</dbReference>
<dbReference type="InterPro" id="IPR035965">
    <property type="entry name" value="PAS-like_dom_sf"/>
</dbReference>
<dbReference type="OrthoDB" id="9812260at2"/>
<feature type="region of interest" description="Disordered" evidence="2">
    <location>
        <begin position="1"/>
        <end position="26"/>
    </location>
</feature>
<feature type="domain" description="PAS" evidence="3">
    <location>
        <begin position="57"/>
        <end position="127"/>
    </location>
</feature>
<dbReference type="SMART" id="SM00091">
    <property type="entry name" value="PAS"/>
    <property type="match status" value="2"/>
</dbReference>
<evidence type="ECO:0000259" key="4">
    <source>
        <dbReference type="PROSITE" id="PS50113"/>
    </source>
</evidence>
<dbReference type="Pfam" id="PF00990">
    <property type="entry name" value="GGDEF"/>
    <property type="match status" value="1"/>
</dbReference>
<dbReference type="SUPFAM" id="SSF55073">
    <property type="entry name" value="Nucleotide cyclase"/>
    <property type="match status" value="1"/>
</dbReference>
<dbReference type="PANTHER" id="PTHR46663:SF4">
    <property type="entry name" value="DIGUANYLATE CYCLASE DGCT-RELATED"/>
    <property type="match status" value="1"/>
</dbReference>
<keyword evidence="7" id="KW-1185">Reference proteome</keyword>
<dbReference type="GO" id="GO:0003824">
    <property type="term" value="F:catalytic activity"/>
    <property type="evidence" value="ECO:0007669"/>
    <property type="project" value="UniProtKB-ARBA"/>
</dbReference>
<feature type="domain" description="PAC" evidence="4">
    <location>
        <begin position="256"/>
        <end position="309"/>
    </location>
</feature>
<feature type="domain" description="PAS" evidence="3">
    <location>
        <begin position="184"/>
        <end position="228"/>
    </location>
</feature>
<dbReference type="InterPro" id="IPR000014">
    <property type="entry name" value="PAS"/>
</dbReference>
<gene>
    <name evidence="6" type="ORF">EV700_1178</name>
</gene>
<protein>
    <submittedName>
        <fullName evidence="6">PAS domain S-box-containing protein/diguanylate cyclase (GGDEF)-like protein</fullName>
    </submittedName>
</protein>